<comment type="caution">
    <text evidence="1">The sequence shown here is derived from an EMBL/GenBank/DDBJ whole genome shotgun (WGS) entry which is preliminary data.</text>
</comment>
<keyword evidence="2" id="KW-1185">Reference proteome</keyword>
<protein>
    <submittedName>
        <fullName evidence="1">Alpha-tocopherol transfer protein-like protein</fullName>
    </submittedName>
</protein>
<sequence>MSPSISSLPSSYSYFRTAGSWTTSTPSVPALTLNWWPKGLRGAQEKPEWRLECPIQGHDTEALGTAQSQGEAGPPSSCTFLRARKFDYDRALQLLLLGFLVCSPVFQDLSSHSEATSWIGLSPTRPVADQAGDLILASARGERQVNTVSSSWPTSTRMGMSQTSNQARSLQKVVSILRVALHCLVSSLYQQTEHSLLSLSGQGVEAEQKGSDAKALLLERDEHHLWARETTAPFQNNLLAQ</sequence>
<dbReference type="EMBL" id="BRZM01000009">
    <property type="protein sequence ID" value="GLD50498.1"/>
    <property type="molecule type" value="Genomic_DNA"/>
</dbReference>
<dbReference type="Proteomes" id="UP001279410">
    <property type="component" value="Unassembled WGS sequence"/>
</dbReference>
<reference evidence="1" key="1">
    <citation type="submission" date="2022-08" db="EMBL/GenBank/DDBJ databases">
        <title>Genome sequencing of akame (Lates japonicus).</title>
        <authorList>
            <person name="Hashiguchi Y."/>
            <person name="Takahashi H."/>
        </authorList>
    </citation>
    <scope>NUCLEOTIDE SEQUENCE</scope>
    <source>
        <strain evidence="1">Kochi</strain>
    </source>
</reference>
<organism evidence="1 2">
    <name type="scientific">Lates japonicus</name>
    <name type="common">Japanese lates</name>
    <dbReference type="NCBI Taxonomy" id="270547"/>
    <lineage>
        <taxon>Eukaryota</taxon>
        <taxon>Metazoa</taxon>
        <taxon>Chordata</taxon>
        <taxon>Craniata</taxon>
        <taxon>Vertebrata</taxon>
        <taxon>Euteleostomi</taxon>
        <taxon>Actinopterygii</taxon>
        <taxon>Neopterygii</taxon>
        <taxon>Teleostei</taxon>
        <taxon>Neoteleostei</taxon>
        <taxon>Acanthomorphata</taxon>
        <taxon>Carangaria</taxon>
        <taxon>Carangaria incertae sedis</taxon>
        <taxon>Centropomidae</taxon>
        <taxon>Lates</taxon>
    </lineage>
</organism>
<proteinExistence type="predicted"/>
<gene>
    <name evidence="1" type="ORF">AKAME5_000370900</name>
</gene>
<accession>A0AAD3MAR3</accession>
<name>A0AAD3MAR3_LATJO</name>
<dbReference type="AlphaFoldDB" id="A0AAD3MAR3"/>
<evidence type="ECO:0000313" key="1">
    <source>
        <dbReference type="EMBL" id="GLD50498.1"/>
    </source>
</evidence>
<evidence type="ECO:0000313" key="2">
    <source>
        <dbReference type="Proteomes" id="UP001279410"/>
    </source>
</evidence>